<dbReference type="EMBL" id="BAABGM010000003">
    <property type="protein sequence ID" value="GAA4399557.1"/>
    <property type="molecule type" value="Genomic_DNA"/>
</dbReference>
<reference evidence="4" key="1">
    <citation type="journal article" date="2019" name="Int. J. Syst. Evol. Microbiol.">
        <title>The Global Catalogue of Microorganisms (GCM) 10K type strain sequencing project: providing services to taxonomists for standard genome sequencing and annotation.</title>
        <authorList>
            <consortium name="The Broad Institute Genomics Platform"/>
            <consortium name="The Broad Institute Genome Sequencing Center for Infectious Disease"/>
            <person name="Wu L."/>
            <person name="Ma J."/>
        </authorList>
    </citation>
    <scope>NUCLEOTIDE SEQUENCE [LARGE SCALE GENOMIC DNA]</scope>
    <source>
        <strain evidence="4">JCM 17809</strain>
    </source>
</reference>
<keyword evidence="1" id="KW-0378">Hydrolase</keyword>
<feature type="region of interest" description="Disordered" evidence="2">
    <location>
        <begin position="41"/>
        <end position="72"/>
    </location>
</feature>
<sequence length="233" mass="23986">MVEHSPASGWRRTSAAAAGVTAAALVGLGFWVLGQPGDSSGADLSQVRAASPTPTVTEPASSTARTLPRATARDASLASLDASAASPPARIAIPDLGVDATVDDVGVQEDGAMVIPAEPTSVGWYRYGSAPEDDRGNTVIAGHVATREDGPGALASLRGAEPGMRLTVTTADGTEHEYEVRGREAIVKKALPVDEIFARDGRPLLVLITCGGEYNPQLRSHRDNIVVTATPVG</sequence>
<name>A0ABP8K259_9MICO</name>
<feature type="compositionally biased region" description="Polar residues" evidence="2">
    <location>
        <begin position="52"/>
        <end position="65"/>
    </location>
</feature>
<dbReference type="SUPFAM" id="SSF63817">
    <property type="entry name" value="Sortase"/>
    <property type="match status" value="1"/>
</dbReference>
<comment type="caution">
    <text evidence="3">The sequence shown here is derived from an EMBL/GenBank/DDBJ whole genome shotgun (WGS) entry which is preliminary data.</text>
</comment>
<evidence type="ECO:0000313" key="4">
    <source>
        <dbReference type="Proteomes" id="UP001500945"/>
    </source>
</evidence>
<dbReference type="CDD" id="cd05829">
    <property type="entry name" value="Sortase_F"/>
    <property type="match status" value="1"/>
</dbReference>
<dbReference type="Proteomes" id="UP001500945">
    <property type="component" value="Unassembled WGS sequence"/>
</dbReference>
<keyword evidence="4" id="KW-1185">Reference proteome</keyword>
<dbReference type="InterPro" id="IPR005754">
    <property type="entry name" value="Sortase"/>
</dbReference>
<protein>
    <submittedName>
        <fullName evidence="3">Class F sortase</fullName>
    </submittedName>
</protein>
<dbReference type="InterPro" id="IPR042001">
    <property type="entry name" value="Sortase_F"/>
</dbReference>
<evidence type="ECO:0000256" key="2">
    <source>
        <dbReference type="SAM" id="MobiDB-lite"/>
    </source>
</evidence>
<accession>A0ABP8K259</accession>
<dbReference type="InterPro" id="IPR023365">
    <property type="entry name" value="Sortase_dom-sf"/>
</dbReference>
<dbReference type="RefSeq" id="WP_345202319.1">
    <property type="nucleotide sequence ID" value="NZ_BAABGM010000003.1"/>
</dbReference>
<dbReference type="Pfam" id="PF04203">
    <property type="entry name" value="Sortase"/>
    <property type="match status" value="1"/>
</dbReference>
<proteinExistence type="predicted"/>
<evidence type="ECO:0000313" key="3">
    <source>
        <dbReference type="EMBL" id="GAA4399557.1"/>
    </source>
</evidence>
<gene>
    <name evidence="3" type="ORF">GCM10023168_07090</name>
</gene>
<evidence type="ECO:0000256" key="1">
    <source>
        <dbReference type="ARBA" id="ARBA00022801"/>
    </source>
</evidence>
<organism evidence="3 4">
    <name type="scientific">Fodinibacter luteus</name>
    <dbReference type="NCBI Taxonomy" id="552064"/>
    <lineage>
        <taxon>Bacteria</taxon>
        <taxon>Bacillati</taxon>
        <taxon>Actinomycetota</taxon>
        <taxon>Actinomycetes</taxon>
        <taxon>Micrococcales</taxon>
        <taxon>Intrasporangiaceae</taxon>
        <taxon>Fodinibacter (ex Wang et al. 2009)</taxon>
    </lineage>
</organism>
<dbReference type="Gene3D" id="2.40.260.10">
    <property type="entry name" value="Sortase"/>
    <property type="match status" value="1"/>
</dbReference>